<evidence type="ECO:0000256" key="1">
    <source>
        <dbReference type="ARBA" id="ARBA00021375"/>
    </source>
</evidence>
<evidence type="ECO:0000313" key="4">
    <source>
        <dbReference type="EMBL" id="KAF3847824.1"/>
    </source>
</evidence>
<dbReference type="PANTHER" id="PTHR21732">
    <property type="entry name" value="MYB/SANT-LIKE DNA-BINDING DOMAIN-CONTAINING PROTEIN 4"/>
    <property type="match status" value="1"/>
</dbReference>
<dbReference type="OrthoDB" id="3066195at2759"/>
<protein>
    <recommendedName>
        <fullName evidence="1">Myb/SANT-like DNA-binding domain-containing protein 4</fullName>
    </recommendedName>
</protein>
<dbReference type="PANTHER" id="PTHR21732:SF0">
    <property type="entry name" value="MYB_SANT-LIKE DNA-BINDING DOMAIN-CONTAINING PROTEIN 4"/>
    <property type="match status" value="1"/>
</dbReference>
<reference evidence="4 5" key="1">
    <citation type="submission" date="2020-03" db="EMBL/GenBank/DDBJ databases">
        <title>Dissostichus mawsoni Genome sequencing and assembly.</title>
        <authorList>
            <person name="Park H."/>
        </authorList>
    </citation>
    <scope>NUCLEOTIDE SEQUENCE [LARGE SCALE GENOMIC DNA]</scope>
    <source>
        <strain evidence="4">DM0001</strain>
        <tissue evidence="4">Muscle</tissue>
    </source>
</reference>
<evidence type="ECO:0000313" key="5">
    <source>
        <dbReference type="Proteomes" id="UP000518266"/>
    </source>
</evidence>
<keyword evidence="5" id="KW-1185">Reference proteome</keyword>
<feature type="domain" description="Myb/SANT-like DNA-binding" evidence="3">
    <location>
        <begin position="100"/>
        <end position="168"/>
    </location>
</feature>
<accession>A0A7J5YED5</accession>
<evidence type="ECO:0000259" key="3">
    <source>
        <dbReference type="Pfam" id="PF13873"/>
    </source>
</evidence>
<dbReference type="InterPro" id="IPR026162">
    <property type="entry name" value="MSANTD4"/>
</dbReference>
<dbReference type="InterPro" id="IPR028002">
    <property type="entry name" value="Myb_DNA-bind_5"/>
</dbReference>
<comment type="caution">
    <text evidence="4">The sequence shown here is derived from an EMBL/GenBank/DDBJ whole genome shotgun (WGS) entry which is preliminary data.</text>
</comment>
<dbReference type="AlphaFoldDB" id="A0A7J5YED5"/>
<keyword evidence="2" id="KW-0175">Coiled coil</keyword>
<dbReference type="Pfam" id="PF13873">
    <property type="entry name" value="Myb_DNA-bind_5"/>
    <property type="match status" value="1"/>
</dbReference>
<proteinExistence type="predicted"/>
<dbReference type="EMBL" id="JAAKFY010000013">
    <property type="protein sequence ID" value="KAF3847824.1"/>
    <property type="molecule type" value="Genomic_DNA"/>
</dbReference>
<organism evidence="4 5">
    <name type="scientific">Dissostichus mawsoni</name>
    <name type="common">Antarctic cod</name>
    <dbReference type="NCBI Taxonomy" id="36200"/>
    <lineage>
        <taxon>Eukaryota</taxon>
        <taxon>Metazoa</taxon>
        <taxon>Chordata</taxon>
        <taxon>Craniata</taxon>
        <taxon>Vertebrata</taxon>
        <taxon>Euteleostomi</taxon>
        <taxon>Actinopterygii</taxon>
        <taxon>Neopterygii</taxon>
        <taxon>Teleostei</taxon>
        <taxon>Neoteleostei</taxon>
        <taxon>Acanthomorphata</taxon>
        <taxon>Eupercaria</taxon>
        <taxon>Perciformes</taxon>
        <taxon>Notothenioidei</taxon>
        <taxon>Nototheniidae</taxon>
        <taxon>Dissostichus</taxon>
    </lineage>
</organism>
<evidence type="ECO:0000256" key="2">
    <source>
        <dbReference type="ARBA" id="ARBA00023054"/>
    </source>
</evidence>
<name>A0A7J5YED5_DISMA</name>
<dbReference type="Proteomes" id="UP000518266">
    <property type="component" value="Unassembled WGS sequence"/>
</dbReference>
<gene>
    <name evidence="4" type="ORF">F7725_020852</name>
</gene>
<sequence length="236" mass="26292">MADFASFANTNCPILSLSSRWMQRLANIHSDLLGLQDPQRKAQRTEPISSPALVISPPQLQTAYKYISSSLFVSLCLWGVGPLLAAKLDFLQMKHLKRKRKSNYSVKETQTLIREIHKRTDNTAINELKRQAWEEVAGGVNSLGEGELRTAAEVKRRYLDWRALMKRKQIRAELSLSSSSSSSMALKTEYDQSSPEHEAASLGSGCDQLLDLSSLSKDCHCDWPELVALSEPSGSP</sequence>